<dbReference type="RefSeq" id="WP_084052108.1">
    <property type="nucleotide sequence ID" value="NZ_FWWT01000007.1"/>
</dbReference>
<keyword evidence="3" id="KW-0378">Hydrolase</keyword>
<dbReference type="PIRSF" id="PIRSF037226">
    <property type="entry name" value="Amidohydrolase_ACY1L2_prd"/>
    <property type="match status" value="1"/>
</dbReference>
<dbReference type="GO" id="GO:0071713">
    <property type="term" value="F:para-aminobenzoyl-glutamate hydrolase activity"/>
    <property type="evidence" value="ECO:0007669"/>
    <property type="project" value="TreeGrafter"/>
</dbReference>
<evidence type="ECO:0000256" key="1">
    <source>
        <dbReference type="PIRNR" id="PIRNR037226"/>
    </source>
</evidence>
<dbReference type="SUPFAM" id="SSF55031">
    <property type="entry name" value="Bacterial exopeptidase dimerisation domain"/>
    <property type="match status" value="1"/>
</dbReference>
<dbReference type="AlphaFoldDB" id="A0A1W1UKC7"/>
<dbReference type="CDD" id="cd03887">
    <property type="entry name" value="M20_Acy1L2"/>
    <property type="match status" value="1"/>
</dbReference>
<dbReference type="GO" id="GO:0005737">
    <property type="term" value="C:cytoplasm"/>
    <property type="evidence" value="ECO:0007669"/>
    <property type="project" value="TreeGrafter"/>
</dbReference>
<dbReference type="OrthoDB" id="9781032at2"/>
<dbReference type="GO" id="GO:0016805">
    <property type="term" value="F:dipeptidase activity"/>
    <property type="evidence" value="ECO:0007669"/>
    <property type="project" value="InterPro"/>
</dbReference>
<dbReference type="Pfam" id="PF07687">
    <property type="entry name" value="M20_dimer"/>
    <property type="match status" value="1"/>
</dbReference>
<proteinExistence type="inferred from homology"/>
<dbReference type="Gene3D" id="3.40.630.10">
    <property type="entry name" value="Zn peptidases"/>
    <property type="match status" value="1"/>
</dbReference>
<accession>A0A1W1UKC7</accession>
<sequence>MELKDKIISEVEKNKDELINLSDYIFDNPELSFEEFKAVKVLTDKLTAHGFKVEQGVKGIETAFKATFEGKEQGPTIGILAEYDALPEIGHACGHNLIGTISIGAAISISKYMKDLKGTLVVYGTPAEEGGGGKVIMIEKGCFTDLDCAMIIHPADKTMVDDISLANAELVITFHGKPAHAAAFPHEGINALEAVIQTFNNINGLRGHLKDDIRIHGIITKGGVVTNIVPELAECRFSVRALKRKDLDKIVEKIYKCSEAASLSTGAKLEFKQEELSYDEIMNNSILTKQLEKNYLLVGEKVYPRNIEEGLGSTDMGNVTQVLPGFQSYIGLGEGLATHTTGFADACGSEAGHRALITATKALALTAIDLFQNPELVEKAQEEYKALKEEI</sequence>
<dbReference type="PANTHER" id="PTHR30575:SF0">
    <property type="entry name" value="XAA-ARG DIPEPTIDASE"/>
    <property type="match status" value="1"/>
</dbReference>
<dbReference type="NCBIfam" id="TIGR01891">
    <property type="entry name" value="amidohydrolases"/>
    <property type="match status" value="1"/>
</dbReference>
<dbReference type="InterPro" id="IPR017439">
    <property type="entry name" value="Amidohydrolase"/>
</dbReference>
<dbReference type="InterPro" id="IPR017144">
    <property type="entry name" value="Xaa-Arg_dipeptidase"/>
</dbReference>
<organism evidence="3 4">
    <name type="scientific">Desulfonispora thiosulfatigenes DSM 11270</name>
    <dbReference type="NCBI Taxonomy" id="656914"/>
    <lineage>
        <taxon>Bacteria</taxon>
        <taxon>Bacillati</taxon>
        <taxon>Bacillota</taxon>
        <taxon>Clostridia</taxon>
        <taxon>Eubacteriales</taxon>
        <taxon>Peptococcaceae</taxon>
        <taxon>Desulfonispora</taxon>
    </lineage>
</organism>
<keyword evidence="4" id="KW-1185">Reference proteome</keyword>
<dbReference type="GO" id="GO:0046657">
    <property type="term" value="P:folic acid catabolic process"/>
    <property type="evidence" value="ECO:0007669"/>
    <property type="project" value="TreeGrafter"/>
</dbReference>
<feature type="domain" description="Peptidase M20 dimerisation" evidence="2">
    <location>
        <begin position="169"/>
        <end position="260"/>
    </location>
</feature>
<dbReference type="PANTHER" id="PTHR30575">
    <property type="entry name" value="PEPTIDASE M20"/>
    <property type="match status" value="1"/>
</dbReference>
<comment type="similarity">
    <text evidence="1">Belongs to the peptidase M20A family.</text>
</comment>
<dbReference type="Gene3D" id="3.30.70.360">
    <property type="match status" value="1"/>
</dbReference>
<evidence type="ECO:0000313" key="3">
    <source>
        <dbReference type="EMBL" id="SMB81578.1"/>
    </source>
</evidence>
<dbReference type="Pfam" id="PF01546">
    <property type="entry name" value="Peptidase_M20"/>
    <property type="match status" value="1"/>
</dbReference>
<reference evidence="3 4" key="1">
    <citation type="submission" date="2017-04" db="EMBL/GenBank/DDBJ databases">
        <authorList>
            <person name="Afonso C.L."/>
            <person name="Miller P.J."/>
            <person name="Scott M.A."/>
            <person name="Spackman E."/>
            <person name="Goraichik I."/>
            <person name="Dimitrov K.M."/>
            <person name="Suarez D.L."/>
            <person name="Swayne D.E."/>
        </authorList>
    </citation>
    <scope>NUCLEOTIDE SEQUENCE [LARGE SCALE GENOMIC DNA]</scope>
    <source>
        <strain evidence="3 4">DSM 11270</strain>
    </source>
</reference>
<dbReference type="Proteomes" id="UP000192731">
    <property type="component" value="Unassembled WGS sequence"/>
</dbReference>
<dbReference type="FunFam" id="3.30.70.360:FF:000004">
    <property type="entry name" value="Peptidase M20 domain-containing protein 2"/>
    <property type="match status" value="1"/>
</dbReference>
<protein>
    <recommendedName>
        <fullName evidence="1">Peptidase M20 domain-containing protein 2</fullName>
    </recommendedName>
</protein>
<gene>
    <name evidence="3" type="ORF">SAMN00017405_2151</name>
</gene>
<dbReference type="InterPro" id="IPR002933">
    <property type="entry name" value="Peptidase_M20"/>
</dbReference>
<dbReference type="EMBL" id="FWWT01000007">
    <property type="protein sequence ID" value="SMB81578.1"/>
    <property type="molecule type" value="Genomic_DNA"/>
</dbReference>
<evidence type="ECO:0000313" key="4">
    <source>
        <dbReference type="Proteomes" id="UP000192731"/>
    </source>
</evidence>
<dbReference type="SUPFAM" id="SSF53187">
    <property type="entry name" value="Zn-dependent exopeptidases"/>
    <property type="match status" value="1"/>
</dbReference>
<evidence type="ECO:0000259" key="2">
    <source>
        <dbReference type="Pfam" id="PF07687"/>
    </source>
</evidence>
<dbReference type="InterPro" id="IPR052030">
    <property type="entry name" value="Peptidase_M20/M20A_hydrolases"/>
</dbReference>
<dbReference type="InterPro" id="IPR011650">
    <property type="entry name" value="Peptidase_M20_dimer"/>
</dbReference>
<name>A0A1W1UKC7_DESTI</name>
<dbReference type="InterPro" id="IPR036264">
    <property type="entry name" value="Bact_exopeptidase_dim_dom"/>
</dbReference>
<dbReference type="STRING" id="656914.SAMN00017405_2151"/>